<sequence length="151" mass="15875">MVVAVVPVPPRAFAEHWLAPGATRGLTLQRRRQLLCLTAASGVVANLEVAMEASGCLLTHEILEAAAAAGQLAFCQFCSQRSCSPGCGRVESFSSALSCAAKAGHRHVCEWLLEAEPRAWSWGAVAAAAVGGRVGLVERLLPRAEDWADPA</sequence>
<dbReference type="InterPro" id="IPR036770">
    <property type="entry name" value="Ankyrin_rpt-contain_sf"/>
</dbReference>
<organism evidence="1 2">
    <name type="scientific">Gonium pectorale</name>
    <name type="common">Green alga</name>
    <dbReference type="NCBI Taxonomy" id="33097"/>
    <lineage>
        <taxon>Eukaryota</taxon>
        <taxon>Viridiplantae</taxon>
        <taxon>Chlorophyta</taxon>
        <taxon>core chlorophytes</taxon>
        <taxon>Chlorophyceae</taxon>
        <taxon>CS clade</taxon>
        <taxon>Chlamydomonadales</taxon>
        <taxon>Volvocaceae</taxon>
        <taxon>Gonium</taxon>
    </lineage>
</organism>
<comment type="caution">
    <text evidence="1">The sequence shown here is derived from an EMBL/GenBank/DDBJ whole genome shotgun (WGS) entry which is preliminary data.</text>
</comment>
<dbReference type="AlphaFoldDB" id="A0A150GH78"/>
<dbReference type="SUPFAM" id="SSF48403">
    <property type="entry name" value="Ankyrin repeat"/>
    <property type="match status" value="1"/>
</dbReference>
<dbReference type="Proteomes" id="UP000075714">
    <property type="component" value="Unassembled WGS sequence"/>
</dbReference>
<dbReference type="PANTHER" id="PTHR12393">
    <property type="entry name" value="SPHINGOMYELIN PHOSPHODIESTERASE RELATED"/>
    <property type="match status" value="1"/>
</dbReference>
<keyword evidence="2" id="KW-1185">Reference proteome</keyword>
<evidence type="ECO:0000313" key="1">
    <source>
        <dbReference type="EMBL" id="KXZ49139.1"/>
    </source>
</evidence>
<dbReference type="GO" id="GO:0004620">
    <property type="term" value="F:phospholipase activity"/>
    <property type="evidence" value="ECO:0007669"/>
    <property type="project" value="TreeGrafter"/>
</dbReference>
<proteinExistence type="predicted"/>
<dbReference type="PANTHER" id="PTHR12393:SF6">
    <property type="entry name" value="SPHINGOMYELIN PHOSPHODIESTERASE 2"/>
    <property type="match status" value="1"/>
</dbReference>
<protein>
    <submittedName>
        <fullName evidence="1">Uncharacterized protein</fullName>
    </submittedName>
</protein>
<evidence type="ECO:0000313" key="2">
    <source>
        <dbReference type="Proteomes" id="UP000075714"/>
    </source>
</evidence>
<dbReference type="GO" id="GO:0030149">
    <property type="term" value="P:sphingolipid catabolic process"/>
    <property type="evidence" value="ECO:0007669"/>
    <property type="project" value="TreeGrafter"/>
</dbReference>
<reference evidence="2" key="1">
    <citation type="journal article" date="2016" name="Nat. Commun.">
        <title>The Gonium pectorale genome demonstrates co-option of cell cycle regulation during the evolution of multicellularity.</title>
        <authorList>
            <person name="Hanschen E.R."/>
            <person name="Marriage T.N."/>
            <person name="Ferris P.J."/>
            <person name="Hamaji T."/>
            <person name="Toyoda A."/>
            <person name="Fujiyama A."/>
            <person name="Neme R."/>
            <person name="Noguchi H."/>
            <person name="Minakuchi Y."/>
            <person name="Suzuki M."/>
            <person name="Kawai-Toyooka H."/>
            <person name="Smith D.R."/>
            <person name="Sparks H."/>
            <person name="Anderson J."/>
            <person name="Bakaric R."/>
            <person name="Luria V."/>
            <person name="Karger A."/>
            <person name="Kirschner M.W."/>
            <person name="Durand P.M."/>
            <person name="Michod R.E."/>
            <person name="Nozaki H."/>
            <person name="Olson B.J."/>
        </authorList>
    </citation>
    <scope>NUCLEOTIDE SEQUENCE [LARGE SCALE GENOMIC DNA]</scope>
    <source>
        <strain evidence="2">NIES-2863</strain>
    </source>
</reference>
<dbReference type="GO" id="GO:0005783">
    <property type="term" value="C:endoplasmic reticulum"/>
    <property type="evidence" value="ECO:0007669"/>
    <property type="project" value="TreeGrafter"/>
</dbReference>
<gene>
    <name evidence="1" type="ORF">GPECTOR_23g67</name>
</gene>
<dbReference type="GO" id="GO:0016020">
    <property type="term" value="C:membrane"/>
    <property type="evidence" value="ECO:0007669"/>
    <property type="project" value="TreeGrafter"/>
</dbReference>
<dbReference type="GO" id="GO:0046513">
    <property type="term" value="P:ceramide biosynthetic process"/>
    <property type="evidence" value="ECO:0007669"/>
    <property type="project" value="TreeGrafter"/>
</dbReference>
<name>A0A150GH78_GONPE</name>
<dbReference type="EMBL" id="LSYV01000024">
    <property type="protein sequence ID" value="KXZ49139.1"/>
    <property type="molecule type" value="Genomic_DNA"/>
</dbReference>
<accession>A0A150GH78</accession>
<dbReference type="Gene3D" id="1.25.40.20">
    <property type="entry name" value="Ankyrin repeat-containing domain"/>
    <property type="match status" value="1"/>
</dbReference>
<dbReference type="GO" id="GO:0071944">
    <property type="term" value="C:cell periphery"/>
    <property type="evidence" value="ECO:0007669"/>
    <property type="project" value="TreeGrafter"/>
</dbReference>